<evidence type="ECO:0000256" key="3">
    <source>
        <dbReference type="ARBA" id="ARBA00022989"/>
    </source>
</evidence>
<feature type="transmembrane region" description="Helical" evidence="5">
    <location>
        <begin position="222"/>
        <end position="240"/>
    </location>
</feature>
<evidence type="ECO:0000259" key="6">
    <source>
        <dbReference type="Pfam" id="PF01578"/>
    </source>
</evidence>
<accession>A0ABZ2N3B2</accession>
<feature type="transmembrane region" description="Helical" evidence="5">
    <location>
        <begin position="135"/>
        <end position="159"/>
    </location>
</feature>
<dbReference type="InterPro" id="IPR002541">
    <property type="entry name" value="Cyt_c_assembly"/>
</dbReference>
<comment type="subcellular location">
    <subcellularLocation>
        <location evidence="1">Membrane</location>
        <topology evidence="1">Multi-pass membrane protein</topology>
    </subcellularLocation>
</comment>
<dbReference type="InterPro" id="IPR045062">
    <property type="entry name" value="Cyt_c_biogenesis_CcsA/CcmC"/>
</dbReference>
<feature type="transmembrane region" description="Helical" evidence="5">
    <location>
        <begin position="252"/>
        <end position="277"/>
    </location>
</feature>
<evidence type="ECO:0000313" key="8">
    <source>
        <dbReference type="Proteomes" id="UP001387364"/>
    </source>
</evidence>
<keyword evidence="3 5" id="KW-1133">Transmembrane helix</keyword>
<sequence length="278" mass="32574">MLFEQDMTRIHELMVILYAASIMFYFIDFLNQNKKANQIAFSMLSIVWVLQTIFLFLYMKQTGRFPVLTLSEGLYFYAWILITLSLVMNRLLRMDFMVFFTNVIGFVIMAIHAFAPVQVESQAMAEKLFSELLFIHITMAILSYGAFSLSFIFSLLYLLQHRLLKMKKWSHRLWRIGDLQKLAKLSYIFNAIGVPILLLSLILGLTWKCMKLPDVSWFDVKIVASVVLLTIYSVFLYLKVRRGVYEKTLAQLNCAAFVIVLINFFLVSRFSSFHFWYA</sequence>
<dbReference type="Proteomes" id="UP001387364">
    <property type="component" value="Chromosome"/>
</dbReference>
<feature type="transmembrane region" description="Helical" evidence="5">
    <location>
        <begin position="96"/>
        <end position="115"/>
    </location>
</feature>
<keyword evidence="4 5" id="KW-0472">Membrane</keyword>
<evidence type="ECO:0000256" key="5">
    <source>
        <dbReference type="SAM" id="Phobius"/>
    </source>
</evidence>
<reference evidence="7 8" key="1">
    <citation type="submission" date="2024-02" db="EMBL/GenBank/DDBJ databases">
        <title>Seven novel Bacillus-like species.</title>
        <authorList>
            <person name="Liu G."/>
        </authorList>
    </citation>
    <scope>NUCLEOTIDE SEQUENCE [LARGE SCALE GENOMIC DNA]</scope>
    <source>
        <strain evidence="7 8">FJAT-52991</strain>
    </source>
</reference>
<keyword evidence="8" id="KW-1185">Reference proteome</keyword>
<evidence type="ECO:0000256" key="2">
    <source>
        <dbReference type="ARBA" id="ARBA00022692"/>
    </source>
</evidence>
<gene>
    <name evidence="7" type="primary">ccsA</name>
    <name evidence="7" type="ORF">WDJ61_13170</name>
</gene>
<dbReference type="RefSeq" id="WP_338750455.1">
    <property type="nucleotide sequence ID" value="NZ_CP147404.1"/>
</dbReference>
<feature type="transmembrane region" description="Helical" evidence="5">
    <location>
        <begin position="12"/>
        <end position="30"/>
    </location>
</feature>
<dbReference type="Pfam" id="PF01578">
    <property type="entry name" value="Cytochrom_C_asm"/>
    <property type="match status" value="1"/>
</dbReference>
<evidence type="ECO:0000256" key="1">
    <source>
        <dbReference type="ARBA" id="ARBA00004141"/>
    </source>
</evidence>
<protein>
    <submittedName>
        <fullName evidence="7">Cytochrome c biogenesis protein CcsA</fullName>
    </submittedName>
</protein>
<name>A0ABZ2N3B2_9BACI</name>
<dbReference type="EMBL" id="CP147404">
    <property type="protein sequence ID" value="WXB92199.1"/>
    <property type="molecule type" value="Genomic_DNA"/>
</dbReference>
<dbReference type="PANTHER" id="PTHR30071">
    <property type="entry name" value="HEME EXPORTER PROTEIN C"/>
    <property type="match status" value="1"/>
</dbReference>
<feature type="domain" description="Cytochrome c assembly protein" evidence="6">
    <location>
        <begin position="69"/>
        <end position="268"/>
    </location>
</feature>
<dbReference type="PANTHER" id="PTHR30071:SF15">
    <property type="entry name" value="PROTEIN HEMX"/>
    <property type="match status" value="1"/>
</dbReference>
<proteinExistence type="predicted"/>
<evidence type="ECO:0000313" key="7">
    <source>
        <dbReference type="EMBL" id="WXB92199.1"/>
    </source>
</evidence>
<feature type="transmembrane region" description="Helical" evidence="5">
    <location>
        <begin position="185"/>
        <end position="207"/>
    </location>
</feature>
<keyword evidence="2 5" id="KW-0812">Transmembrane</keyword>
<feature type="transmembrane region" description="Helical" evidence="5">
    <location>
        <begin position="39"/>
        <end position="59"/>
    </location>
</feature>
<evidence type="ECO:0000256" key="4">
    <source>
        <dbReference type="ARBA" id="ARBA00023136"/>
    </source>
</evidence>
<organism evidence="7 8">
    <name type="scientific">Bacillus kandeliae</name>
    <dbReference type="NCBI Taxonomy" id="3129297"/>
    <lineage>
        <taxon>Bacteria</taxon>
        <taxon>Bacillati</taxon>
        <taxon>Bacillota</taxon>
        <taxon>Bacilli</taxon>
        <taxon>Bacillales</taxon>
        <taxon>Bacillaceae</taxon>
        <taxon>Bacillus</taxon>
    </lineage>
</organism>